<dbReference type="InParanoid" id="A8X5T7"/>
<dbReference type="SMART" id="SM00060">
    <property type="entry name" value="FN3"/>
    <property type="match status" value="1"/>
</dbReference>
<evidence type="ECO:0000313" key="11">
    <source>
        <dbReference type="WormBase" id="CBG08103"/>
    </source>
</evidence>
<feature type="domain" description="Ig-like" evidence="7">
    <location>
        <begin position="672"/>
        <end position="763"/>
    </location>
</feature>
<dbReference type="WormBase" id="CBG08103">
    <property type="protein sequence ID" value="CBP45136"/>
    <property type="gene ID" value="WBGene00029965"/>
    <property type="gene designation" value="Cbr-igcm-1"/>
</dbReference>
<comment type="subcellular location">
    <subcellularLocation>
        <location evidence="1">Membrane</location>
        <topology evidence="1">Single-pass type I membrane protein</topology>
    </subcellularLocation>
</comment>
<dbReference type="OMA" id="TKNESCR"/>
<dbReference type="Pfam" id="PF00041">
    <property type="entry name" value="fn3"/>
    <property type="match status" value="1"/>
</dbReference>
<feature type="domain" description="Fibronectin type-III" evidence="8">
    <location>
        <begin position="770"/>
        <end position="881"/>
    </location>
</feature>
<keyword evidence="2" id="KW-0472">Membrane</keyword>
<protein>
    <submittedName>
        <fullName evidence="9">Protein CBR-IGCM-1</fullName>
    </submittedName>
</protein>
<evidence type="ECO:0000256" key="3">
    <source>
        <dbReference type="ARBA" id="ARBA00023157"/>
    </source>
</evidence>
<dbReference type="SMART" id="SM00409">
    <property type="entry name" value="IG"/>
    <property type="match status" value="6"/>
</dbReference>
<dbReference type="InterPro" id="IPR003598">
    <property type="entry name" value="Ig_sub2"/>
</dbReference>
<evidence type="ECO:0000313" key="10">
    <source>
        <dbReference type="Proteomes" id="UP000008549"/>
    </source>
</evidence>
<evidence type="ECO:0000256" key="2">
    <source>
        <dbReference type="ARBA" id="ARBA00023136"/>
    </source>
</evidence>
<dbReference type="PROSITE" id="PS50835">
    <property type="entry name" value="IG_LIKE"/>
    <property type="match status" value="6"/>
</dbReference>
<evidence type="ECO:0000259" key="7">
    <source>
        <dbReference type="PROSITE" id="PS50835"/>
    </source>
</evidence>
<dbReference type="Gene3D" id="2.60.40.10">
    <property type="entry name" value="Immunoglobulins"/>
    <property type="match status" value="8"/>
</dbReference>
<proteinExistence type="predicted"/>
<feature type="domain" description="Ig-like" evidence="7">
    <location>
        <begin position="147"/>
        <end position="253"/>
    </location>
</feature>
<dbReference type="InterPro" id="IPR007110">
    <property type="entry name" value="Ig-like_dom"/>
</dbReference>
<keyword evidence="4" id="KW-0325">Glycoprotein</keyword>
<keyword evidence="3" id="KW-1015">Disulfide bond</keyword>
<dbReference type="SUPFAM" id="SSF49265">
    <property type="entry name" value="Fibronectin type III"/>
    <property type="match status" value="1"/>
</dbReference>
<dbReference type="AlphaFoldDB" id="A8X5T7"/>
<dbReference type="PANTHER" id="PTHR11640">
    <property type="entry name" value="NEPHRIN"/>
    <property type="match status" value="1"/>
</dbReference>
<dbReference type="GO" id="GO:0050839">
    <property type="term" value="F:cell adhesion molecule binding"/>
    <property type="evidence" value="ECO:0000318"/>
    <property type="project" value="GO_Central"/>
</dbReference>
<dbReference type="InterPro" id="IPR051275">
    <property type="entry name" value="Cell_adhesion_signaling"/>
</dbReference>
<dbReference type="InterPro" id="IPR003961">
    <property type="entry name" value="FN3_dom"/>
</dbReference>
<accession>A8X5T7</accession>
<dbReference type="GO" id="GO:0005911">
    <property type="term" value="C:cell-cell junction"/>
    <property type="evidence" value="ECO:0000318"/>
    <property type="project" value="GO_Central"/>
</dbReference>
<dbReference type="Proteomes" id="UP000008549">
    <property type="component" value="Unassembled WGS sequence"/>
</dbReference>
<dbReference type="CDD" id="cd00096">
    <property type="entry name" value="Ig"/>
    <property type="match status" value="3"/>
</dbReference>
<dbReference type="PANTHER" id="PTHR11640:SF134">
    <property type="entry name" value="ECHINOID, ISOFORM A-RELATED"/>
    <property type="match status" value="1"/>
</dbReference>
<feature type="chain" id="PRO_5002732670" evidence="6">
    <location>
        <begin position="22"/>
        <end position="1145"/>
    </location>
</feature>
<evidence type="ECO:0000313" key="9">
    <source>
        <dbReference type="EMBL" id="CAP27998.2"/>
    </source>
</evidence>
<feature type="domain" description="Ig-like" evidence="7">
    <location>
        <begin position="541"/>
        <end position="656"/>
    </location>
</feature>
<keyword evidence="6" id="KW-0732">Signal</keyword>
<keyword evidence="5" id="KW-0393">Immunoglobulin domain</keyword>
<feature type="domain" description="Ig-like" evidence="7">
    <location>
        <begin position="445"/>
        <end position="534"/>
    </location>
</feature>
<evidence type="ECO:0000256" key="6">
    <source>
        <dbReference type="SAM" id="SignalP"/>
    </source>
</evidence>
<dbReference type="GO" id="GO:0005886">
    <property type="term" value="C:plasma membrane"/>
    <property type="evidence" value="ECO:0000318"/>
    <property type="project" value="GO_Central"/>
</dbReference>
<dbReference type="STRING" id="6238.A8X5T7"/>
<feature type="signal peptide" evidence="6">
    <location>
        <begin position="1"/>
        <end position="21"/>
    </location>
</feature>
<name>A8X5T7_CAEBR</name>
<dbReference type="InterPro" id="IPR003599">
    <property type="entry name" value="Ig_sub"/>
</dbReference>
<dbReference type="InterPro" id="IPR036179">
    <property type="entry name" value="Ig-like_dom_sf"/>
</dbReference>
<dbReference type="eggNOG" id="KOG3515">
    <property type="taxonomic scope" value="Eukaryota"/>
</dbReference>
<evidence type="ECO:0000256" key="4">
    <source>
        <dbReference type="ARBA" id="ARBA00023180"/>
    </source>
</evidence>
<dbReference type="SMART" id="SM00408">
    <property type="entry name" value="IGc2"/>
    <property type="match status" value="5"/>
</dbReference>
<dbReference type="PROSITE" id="PS50853">
    <property type="entry name" value="FN3"/>
    <property type="match status" value="1"/>
</dbReference>
<dbReference type="CDD" id="cd00063">
    <property type="entry name" value="FN3"/>
    <property type="match status" value="1"/>
</dbReference>
<dbReference type="EMBL" id="HE600971">
    <property type="protein sequence ID" value="CAP27998.2"/>
    <property type="molecule type" value="Genomic_DNA"/>
</dbReference>
<dbReference type="HOGENOM" id="CLU_014197_0_0_1"/>
<feature type="domain" description="Ig-like" evidence="7">
    <location>
        <begin position="28"/>
        <end position="132"/>
    </location>
</feature>
<keyword evidence="10" id="KW-1185">Reference proteome</keyword>
<dbReference type="InterPro" id="IPR036116">
    <property type="entry name" value="FN3_sf"/>
</dbReference>
<dbReference type="Pfam" id="PF13927">
    <property type="entry name" value="Ig_3"/>
    <property type="match status" value="3"/>
</dbReference>
<organism evidence="9 10">
    <name type="scientific">Caenorhabditis briggsae</name>
    <dbReference type="NCBI Taxonomy" id="6238"/>
    <lineage>
        <taxon>Eukaryota</taxon>
        <taxon>Metazoa</taxon>
        <taxon>Ecdysozoa</taxon>
        <taxon>Nematoda</taxon>
        <taxon>Chromadorea</taxon>
        <taxon>Rhabditida</taxon>
        <taxon>Rhabditina</taxon>
        <taxon>Rhabditomorpha</taxon>
        <taxon>Rhabditoidea</taxon>
        <taxon>Rhabditidae</taxon>
        <taxon>Peloderinae</taxon>
        <taxon>Caenorhabditis</taxon>
    </lineage>
</organism>
<evidence type="ECO:0000256" key="1">
    <source>
        <dbReference type="ARBA" id="ARBA00004479"/>
    </source>
</evidence>
<evidence type="ECO:0000259" key="8">
    <source>
        <dbReference type="PROSITE" id="PS50853"/>
    </source>
</evidence>
<reference evidence="9 10" key="1">
    <citation type="journal article" date="2003" name="PLoS Biol.">
        <title>The genome sequence of Caenorhabditis briggsae: a platform for comparative genomics.</title>
        <authorList>
            <person name="Stein L.D."/>
            <person name="Bao Z."/>
            <person name="Blasiar D."/>
            <person name="Blumenthal T."/>
            <person name="Brent M.R."/>
            <person name="Chen N."/>
            <person name="Chinwalla A."/>
            <person name="Clarke L."/>
            <person name="Clee C."/>
            <person name="Coghlan A."/>
            <person name="Coulson A."/>
            <person name="D'Eustachio P."/>
            <person name="Fitch D.H."/>
            <person name="Fulton L.A."/>
            <person name="Fulton R.E."/>
            <person name="Griffiths-Jones S."/>
            <person name="Harris T.W."/>
            <person name="Hillier L.W."/>
            <person name="Kamath R."/>
            <person name="Kuwabara P.E."/>
            <person name="Mardis E.R."/>
            <person name="Marra M.A."/>
            <person name="Miner T.L."/>
            <person name="Minx P."/>
            <person name="Mullikin J.C."/>
            <person name="Plumb R.W."/>
            <person name="Rogers J."/>
            <person name="Schein J.E."/>
            <person name="Sohrmann M."/>
            <person name="Spieth J."/>
            <person name="Stajich J.E."/>
            <person name="Wei C."/>
            <person name="Willey D."/>
            <person name="Wilson R.K."/>
            <person name="Durbin R."/>
            <person name="Waterston R.H."/>
        </authorList>
    </citation>
    <scope>NUCLEOTIDE SEQUENCE [LARGE SCALE GENOMIC DNA]</scope>
    <source>
        <strain evidence="9 10">AF16</strain>
    </source>
</reference>
<dbReference type="FunCoup" id="A8X5T7">
    <property type="interactions" value="86"/>
</dbReference>
<dbReference type="InterPro" id="IPR013783">
    <property type="entry name" value="Ig-like_fold"/>
</dbReference>
<evidence type="ECO:0000256" key="5">
    <source>
        <dbReference type="ARBA" id="ARBA00023319"/>
    </source>
</evidence>
<gene>
    <name evidence="11" type="primary">igcm-1</name>
    <name evidence="9" type="synonym">Cbr-igcm-1</name>
    <name evidence="11" type="ORF">CBG08103</name>
    <name evidence="9" type="ORF">CBG_08103</name>
</gene>
<dbReference type="GO" id="GO:0098609">
    <property type="term" value="P:cell-cell adhesion"/>
    <property type="evidence" value="ECO:0000318"/>
    <property type="project" value="GO_Central"/>
</dbReference>
<dbReference type="SUPFAM" id="SSF48726">
    <property type="entry name" value="Immunoglobulin"/>
    <property type="match status" value="7"/>
</dbReference>
<sequence length="1145" mass="126807">MTEKRLLIFLLLALFDKAVSSDVFLVEPSTDPYYVKEGSEGVLIPCAVKPEYLDEKKYEINWARYNNGQLRMITKNDKLLIKKHSKFVLENDAATGNYSLRISEVEKNSVEGTYHCNVIATDDSDMQYSALATIVVLAHISVPPGDPIISTTPVESVIEGDFLTAKCVSVGGSPQPTFTWTLPNETIASSTLFTTQHRDGATESLLQYGFSCHVLTIILSLFSFRVFSRDDGKSVQCDVTNRAMLAGETKQVRSSQLNVLYKPIVFVTPTENLTHLSVEEGELVNLTCNAAANPPAHSYEWKHISSGDRYQGKVWPIYVNRSMDGDFECRGTNELGEGSSLLKLVVQHTPKITVPVSTPFVSPNEMEDVDVQCEISAVPDVIDIKWIGPNGFKQNGSRLTLNGISKSQSGNYTCMATNFLTVYGQSGSQQRMGTGTTLVDVKRKPGQAQIVSSRQSVDVGETIKLICQAEDAGNPSSSYTVCLVLTIAIQMRKFQWASPSSGGIFGLEGHNDKSFEVRNAQLSDNGVYSCKAYNDLGEGKPAIIMITVIEHARISSPLATERIFSAGEQGKMLVCEAQGYPTPVISWLKDGVPIKQNYYKSAATTESKCLPEDFCTQTATSTLTFSRPLKWSDKGNFTCVADNGSDRDDKDSNSWSIIRILHKPVILNRRFPEKSLAAADIGSQAILRCKVSARPEPEFHWMFKDSEIFENDRLSFHTVSTFQKPDDYEQMLQIESVQESDYGEYVCQATNGNGGDDVVIELRRTSPPALPLDLQKLSATSNSVLIGWVPQFDGGFNQSYVLESRKIDPYSGEIDDNAPVSRLDIHAVQQEYEIDGALVSKTVFNFTGLTPLSTYNLRVQAVSEKGQSEFTPVLIASTEDVVEDPNMMSPIVLFWILGNRKLTSRLPKLPSDACTLLYVFVDGIWRTSICHTSSNPILNIVSGREYKARFCTTANGLKCSPVSKTICKHITSNNSRNLLFKQVAPDQLGKLTFSFHSCFSFSSVLLSLCFSSCAAKQDQVPKLQSYRNFSVHLAFEKKPVYRPIVLTSLPGDELKKPANYEETKNSTYMITENGTNSLNHHLSLENSQKPGKPGSNMEYDVSNDCYLQENTDVLKNSSISCFGTSETLDNSDSNEDRRIVREIIV</sequence>
<reference evidence="9 10" key="2">
    <citation type="journal article" date="2011" name="PLoS Genet.">
        <title>Caenorhabditis briggsae recombinant inbred line genotypes reveal inter-strain incompatibility and the evolution of recombination.</title>
        <authorList>
            <person name="Ross J.A."/>
            <person name="Koboldt D.C."/>
            <person name="Staisch J.E."/>
            <person name="Chamberlin H.M."/>
            <person name="Gupta B.P."/>
            <person name="Miller R.D."/>
            <person name="Baird S.E."/>
            <person name="Haag E.S."/>
        </authorList>
    </citation>
    <scope>NUCLEOTIDE SEQUENCE [LARGE SCALE GENOMIC DNA]</scope>
    <source>
        <strain evidence="9 10">AF16</strain>
    </source>
</reference>
<feature type="domain" description="Ig-like" evidence="7">
    <location>
        <begin position="263"/>
        <end position="433"/>
    </location>
</feature>